<dbReference type="InterPro" id="IPR023406">
    <property type="entry name" value="Topo_IA_AS"/>
</dbReference>
<geneLocation type="plasmid" evidence="14">
    <name>unnamed1</name>
</geneLocation>
<dbReference type="PANTHER" id="PTHR11390:SF21">
    <property type="entry name" value="DNA TOPOISOMERASE 3-ALPHA"/>
    <property type="match status" value="1"/>
</dbReference>
<dbReference type="PROSITE" id="PS52039">
    <property type="entry name" value="TOPO_IA_2"/>
    <property type="match status" value="1"/>
</dbReference>
<gene>
    <name evidence="14" type="ORF">BB934_33290</name>
</gene>
<dbReference type="InterPro" id="IPR000380">
    <property type="entry name" value="Topo_IA"/>
</dbReference>
<keyword evidence="14" id="KW-0614">Plasmid</keyword>
<dbReference type="InterPro" id="IPR003602">
    <property type="entry name" value="Topo_IA_DNA-bd_dom"/>
</dbReference>
<evidence type="ECO:0000256" key="2">
    <source>
        <dbReference type="ARBA" id="ARBA00009446"/>
    </source>
</evidence>
<feature type="compositionally biased region" description="Polar residues" evidence="11">
    <location>
        <begin position="699"/>
        <end position="712"/>
    </location>
</feature>
<dbReference type="SMART" id="SM00493">
    <property type="entry name" value="TOPRIM"/>
    <property type="match status" value="1"/>
</dbReference>
<evidence type="ECO:0000256" key="11">
    <source>
        <dbReference type="SAM" id="MobiDB-lite"/>
    </source>
</evidence>
<dbReference type="AlphaFoldDB" id="A0A1B2ESZ8"/>
<keyword evidence="5" id="KW-0238">DNA-binding</keyword>
<dbReference type="GO" id="GO:0006281">
    <property type="term" value="P:DNA repair"/>
    <property type="evidence" value="ECO:0007669"/>
    <property type="project" value="TreeGrafter"/>
</dbReference>
<dbReference type="Gene3D" id="1.10.290.10">
    <property type="entry name" value="Topoisomerase I, domain 4"/>
    <property type="match status" value="1"/>
</dbReference>
<dbReference type="Pfam" id="PF01751">
    <property type="entry name" value="Toprim"/>
    <property type="match status" value="1"/>
</dbReference>
<dbReference type="KEGG" id="moc:BB934_33290"/>
<evidence type="ECO:0000256" key="3">
    <source>
        <dbReference type="ARBA" id="ARBA00012891"/>
    </source>
</evidence>
<evidence type="ECO:0000256" key="9">
    <source>
        <dbReference type="ARBA" id="ARBA00032235"/>
    </source>
</evidence>
<feature type="compositionally biased region" description="Low complexity" evidence="11">
    <location>
        <begin position="808"/>
        <end position="817"/>
    </location>
</feature>
<dbReference type="SMART" id="SM00437">
    <property type="entry name" value="TOP1Ac"/>
    <property type="match status" value="1"/>
</dbReference>
<dbReference type="PROSITE" id="PS50880">
    <property type="entry name" value="TOPRIM"/>
    <property type="match status" value="1"/>
</dbReference>
<feature type="compositionally biased region" description="Basic and acidic residues" evidence="11">
    <location>
        <begin position="475"/>
        <end position="488"/>
    </location>
</feature>
<dbReference type="SMART" id="SM00436">
    <property type="entry name" value="TOP1Bc"/>
    <property type="match status" value="1"/>
</dbReference>
<feature type="region of interest" description="Disordered" evidence="11">
    <location>
        <begin position="755"/>
        <end position="817"/>
    </location>
</feature>
<dbReference type="GO" id="GO:0043597">
    <property type="term" value="C:cytoplasmic replication fork"/>
    <property type="evidence" value="ECO:0007669"/>
    <property type="project" value="TreeGrafter"/>
</dbReference>
<evidence type="ECO:0000256" key="5">
    <source>
        <dbReference type="ARBA" id="ARBA00023125"/>
    </source>
</evidence>
<dbReference type="GO" id="GO:0006265">
    <property type="term" value="P:DNA topological change"/>
    <property type="evidence" value="ECO:0007669"/>
    <property type="project" value="InterPro"/>
</dbReference>
<dbReference type="SUPFAM" id="SSF56712">
    <property type="entry name" value="Prokaryotic type I DNA topoisomerase"/>
    <property type="match status" value="1"/>
</dbReference>
<dbReference type="Pfam" id="PF01131">
    <property type="entry name" value="Topoisom_bac"/>
    <property type="match status" value="1"/>
</dbReference>
<evidence type="ECO:0000259" key="12">
    <source>
        <dbReference type="PROSITE" id="PS50880"/>
    </source>
</evidence>
<dbReference type="InterPro" id="IPR003601">
    <property type="entry name" value="Topo_IA_2"/>
</dbReference>
<feature type="domain" description="Toprim" evidence="12">
    <location>
        <begin position="8"/>
        <end position="133"/>
    </location>
</feature>
<evidence type="ECO:0000259" key="13">
    <source>
        <dbReference type="PROSITE" id="PS52039"/>
    </source>
</evidence>
<evidence type="ECO:0000256" key="8">
    <source>
        <dbReference type="ARBA" id="ARBA00031985"/>
    </source>
</evidence>
<dbReference type="EC" id="5.6.2.1" evidence="3"/>
<comment type="catalytic activity">
    <reaction evidence="1">
        <text>ATP-independent breakage of single-stranded DNA, followed by passage and rejoining.</text>
        <dbReference type="EC" id="5.6.2.1"/>
    </reaction>
</comment>
<dbReference type="InterPro" id="IPR013825">
    <property type="entry name" value="Topo_IA_cen_sub2"/>
</dbReference>
<evidence type="ECO:0000256" key="1">
    <source>
        <dbReference type="ARBA" id="ARBA00000213"/>
    </source>
</evidence>
<keyword evidence="6 14" id="KW-0413">Isomerase</keyword>
<dbReference type="GO" id="GO:0003917">
    <property type="term" value="F:DNA topoisomerase type I (single strand cut, ATP-independent) activity"/>
    <property type="evidence" value="ECO:0007669"/>
    <property type="project" value="UniProtKB-EC"/>
</dbReference>
<sequence length="817" mass="89286">MTAHSASRTLFFFEKPSAMRQLKRFFKSPSTICVSAEGHLLAAEEPGTVRDEWKSWRFDTLPIVLERIPVTYGTSRSGQSHKPKVEAIKQALQGVERVIIATDPGREGSMIAWEVLEHLGYRGRVDRLKLGALDEISIRRAFAVMAKEPDSGERDYAAYLEALCRQYEDYHLGLNGTRAISLRLRPPAFREPWRFGGVQTPTLAILADLEQRIREFVPQDYSKIALLVTTETGAELTLWHAPKDKILDKQVAETIQQAAADWSGPLGVEQKDVRRSPPRLFSKDTLARRCAKRFGWDPQHTAKLAQDLYDQGYLTYPRTESEHLPESQTGDASTVIESVVGILTDLASLVPATGDLVFRKGSKGHYVKDPGEHHAIVPLRKVPQPGSASGDHLCLWELVAKSFLAAHLPDGIDARTTVAVQVPTPFGPKRFSISGSVIKSPGWRAVYGAEADEETEAVPGKAKPDEEPTTGRLPLVRDNEPGKAADARIETAKTEPPRRITRGELPVVMGRLVDQVEDPALKAALENPANPNEPKGLGTAATRDTILPKLQKSQYVDLLKGKDPPIQVTEVGLAFIAAVRRVFPSYGDPVGRAMFEADLAEIGRAATRSEAGRRAASYQERTRARVQELIGAIAQSQTVAVDPTTVAVSFAPTGKPPTKAMIAFAASLAARKGLKLPRGLKSNTAICRAFLDQHAPARSSESGEQRPQNGPRSPSEAMVRYARALAEEYGVECPPEIATDFAACRAFLDEDASRHAMKAEDGSKTTIRKNRSPAVASDSPRKSRTETPANKRLIAAKGGSTRGRARARPASPTRPSR</sequence>
<dbReference type="PROSITE" id="PS00396">
    <property type="entry name" value="TOPO_IA_1"/>
    <property type="match status" value="1"/>
</dbReference>
<dbReference type="EMBL" id="CP016617">
    <property type="protein sequence ID" value="ANY83079.1"/>
    <property type="molecule type" value="Genomic_DNA"/>
</dbReference>
<organism evidence="14">
    <name type="scientific">Microvirga ossetica</name>
    <dbReference type="NCBI Taxonomy" id="1882682"/>
    <lineage>
        <taxon>Bacteria</taxon>
        <taxon>Pseudomonadati</taxon>
        <taxon>Pseudomonadota</taxon>
        <taxon>Alphaproteobacteria</taxon>
        <taxon>Hyphomicrobiales</taxon>
        <taxon>Methylobacteriaceae</taxon>
        <taxon>Microvirga</taxon>
    </lineage>
</organism>
<evidence type="ECO:0000256" key="7">
    <source>
        <dbReference type="ARBA" id="ARBA00030003"/>
    </source>
</evidence>
<name>A0A1B2ESZ8_9HYPH</name>
<accession>A0A1B2ESZ8</accession>
<dbReference type="PANTHER" id="PTHR11390">
    <property type="entry name" value="PROKARYOTIC DNA TOPOISOMERASE"/>
    <property type="match status" value="1"/>
</dbReference>
<evidence type="ECO:0000256" key="6">
    <source>
        <dbReference type="ARBA" id="ARBA00023235"/>
    </source>
</evidence>
<dbReference type="InterPro" id="IPR013826">
    <property type="entry name" value="Topo_IA_cen_sub3"/>
</dbReference>
<reference evidence="14" key="1">
    <citation type="submission" date="2016-07" db="EMBL/GenBank/DDBJ databases">
        <title>Microvirga ossetica sp. nov. a new species of rhizobia isolated from root nodules of the legume species Vicia alpestris Steven originated from North Ossetia region in the Caucasus.</title>
        <authorList>
            <person name="Safronova V.I."/>
            <person name="Kuznetsova I.G."/>
            <person name="Sazanova A.L."/>
            <person name="Belimov A."/>
            <person name="Andronov E."/>
            <person name="Osledkin Y.S."/>
            <person name="Onishchuk O.P."/>
            <person name="Kurchak O.N."/>
            <person name="Shaposhnikov A.I."/>
            <person name="Willems A."/>
            <person name="Tikhonovich I.A."/>
        </authorList>
    </citation>
    <scope>NUCLEOTIDE SEQUENCE [LARGE SCALE GENOMIC DNA]</scope>
    <source>
        <strain evidence="14">V5/3M</strain>
        <plasmid evidence="14">unnamed1</plasmid>
    </source>
</reference>
<comment type="similarity">
    <text evidence="2">Belongs to the type IA topoisomerase family.</text>
</comment>
<feature type="region of interest" description="Disordered" evidence="11">
    <location>
        <begin position="695"/>
        <end position="716"/>
    </location>
</feature>
<evidence type="ECO:0000256" key="4">
    <source>
        <dbReference type="ARBA" id="ARBA00023029"/>
    </source>
</evidence>
<feature type="region of interest" description="Disordered" evidence="11">
    <location>
        <begin position="450"/>
        <end position="488"/>
    </location>
</feature>
<dbReference type="Gene3D" id="1.10.460.10">
    <property type="entry name" value="Topoisomerase I, domain 2"/>
    <property type="match status" value="1"/>
</dbReference>
<dbReference type="InterPro" id="IPR023405">
    <property type="entry name" value="Topo_IA_core_domain"/>
</dbReference>
<dbReference type="Gene3D" id="3.40.50.140">
    <property type="match status" value="1"/>
</dbReference>
<dbReference type="Gene3D" id="2.70.20.10">
    <property type="entry name" value="Topoisomerase I, domain 3"/>
    <property type="match status" value="1"/>
</dbReference>
<dbReference type="InterPro" id="IPR013497">
    <property type="entry name" value="Topo_IA_cen"/>
</dbReference>
<feature type="domain" description="Topo IA-type catalytic" evidence="13">
    <location>
        <begin position="155"/>
        <end position="624"/>
    </location>
</feature>
<keyword evidence="4" id="KW-0799">Topoisomerase</keyword>
<proteinExistence type="inferred from homology"/>
<evidence type="ECO:0000256" key="10">
    <source>
        <dbReference type="ARBA" id="ARBA00032877"/>
    </source>
</evidence>
<evidence type="ECO:0000313" key="14">
    <source>
        <dbReference type="EMBL" id="ANY83079.1"/>
    </source>
</evidence>
<dbReference type="GO" id="GO:0006310">
    <property type="term" value="P:DNA recombination"/>
    <property type="evidence" value="ECO:0007669"/>
    <property type="project" value="TreeGrafter"/>
</dbReference>
<dbReference type="PRINTS" id="PR00417">
    <property type="entry name" value="PRTPISMRASEI"/>
</dbReference>
<dbReference type="InterPro" id="IPR013824">
    <property type="entry name" value="Topo_IA_cen_sub1"/>
</dbReference>
<dbReference type="OrthoDB" id="9803554at2"/>
<dbReference type="InterPro" id="IPR006171">
    <property type="entry name" value="TOPRIM_dom"/>
</dbReference>
<dbReference type="GO" id="GO:0003677">
    <property type="term" value="F:DNA binding"/>
    <property type="evidence" value="ECO:0007669"/>
    <property type="project" value="UniProtKB-KW"/>
</dbReference>
<protein>
    <recommendedName>
        <fullName evidence="3">DNA topoisomerase</fullName>
        <ecNumber evidence="3">5.6.2.1</ecNumber>
    </recommendedName>
    <alternativeName>
        <fullName evidence="10">Omega-protein</fullName>
    </alternativeName>
    <alternativeName>
        <fullName evidence="9">Relaxing enzyme</fullName>
    </alternativeName>
    <alternativeName>
        <fullName evidence="7">Swivelase</fullName>
    </alternativeName>
    <alternativeName>
        <fullName evidence="8">Untwisting enzyme</fullName>
    </alternativeName>
</protein>